<evidence type="ECO:0000256" key="1">
    <source>
        <dbReference type="ARBA" id="ARBA00008460"/>
    </source>
</evidence>
<comment type="caution">
    <text evidence="2">The sequence shown here is derived from an EMBL/GenBank/DDBJ whole genome shotgun (WGS) entry which is preliminary data.</text>
</comment>
<dbReference type="InterPro" id="IPR027471">
    <property type="entry name" value="YbeD-like_sf"/>
</dbReference>
<proteinExistence type="inferred from homology"/>
<sequence length="186" mass="21194">MTSVPTCRNVAFTVSPLFSYTKSYWCKSNYHSGVCSFPIATFATTRKSMSFSNPSSFLHGQRVGVFPMLFTPKQRNPNTWKAIRGFPNEFNHNWNADGQRRLIDELVDFPCKFQFKVIGIRQGNFVGDIVDCVAEVLQIDPAYVEVSTKDKGKYRSITIDAPCNSSEQVYSIYAAIDRDPRVKFKF</sequence>
<dbReference type="Proteomes" id="UP001300502">
    <property type="component" value="Unassembled WGS sequence"/>
</dbReference>
<evidence type="ECO:0000313" key="3">
    <source>
        <dbReference type="Proteomes" id="UP001300502"/>
    </source>
</evidence>
<comment type="similarity">
    <text evidence="1">Belongs to the UPF0250 family.</text>
</comment>
<dbReference type="PANTHER" id="PTHR38036:SF1">
    <property type="entry name" value="UPF0250 PROTEIN YBED"/>
    <property type="match status" value="1"/>
</dbReference>
<organism evidence="2 3">
    <name type="scientific">Galdieria yellowstonensis</name>
    <dbReference type="NCBI Taxonomy" id="3028027"/>
    <lineage>
        <taxon>Eukaryota</taxon>
        <taxon>Rhodophyta</taxon>
        <taxon>Bangiophyceae</taxon>
        <taxon>Galdieriales</taxon>
        <taxon>Galdieriaceae</taxon>
        <taxon>Galdieria</taxon>
    </lineage>
</organism>
<protein>
    <submittedName>
        <fullName evidence="2">Uncharacterized protein</fullName>
    </submittedName>
</protein>
<keyword evidence="3" id="KW-1185">Reference proteome</keyword>
<dbReference type="PANTHER" id="PTHR38036">
    <property type="entry name" value="UPF0250 PROTEIN YBED"/>
    <property type="match status" value="1"/>
</dbReference>
<accession>A0AAV9IMN3</accession>
<dbReference type="GO" id="GO:0005829">
    <property type="term" value="C:cytosol"/>
    <property type="evidence" value="ECO:0007669"/>
    <property type="project" value="TreeGrafter"/>
</dbReference>
<dbReference type="Gene3D" id="3.30.70.260">
    <property type="match status" value="1"/>
</dbReference>
<evidence type="ECO:0000313" key="2">
    <source>
        <dbReference type="EMBL" id="KAK4528494.1"/>
    </source>
</evidence>
<dbReference type="InterPro" id="IPR007454">
    <property type="entry name" value="UPF0250_YbeD-like"/>
</dbReference>
<dbReference type="SUPFAM" id="SSF117991">
    <property type="entry name" value="YbeD/HP0495-like"/>
    <property type="match status" value="1"/>
</dbReference>
<dbReference type="AlphaFoldDB" id="A0AAV9IMN3"/>
<gene>
    <name evidence="2" type="ORF">GAYE_SCF59G6438</name>
</gene>
<dbReference type="Pfam" id="PF04359">
    <property type="entry name" value="DUF493"/>
    <property type="match status" value="1"/>
</dbReference>
<name>A0AAV9IMN3_9RHOD</name>
<reference evidence="2 3" key="1">
    <citation type="submission" date="2022-07" db="EMBL/GenBank/DDBJ databases">
        <title>Genome-wide signatures of adaptation to extreme environments.</title>
        <authorList>
            <person name="Cho C.H."/>
            <person name="Yoon H.S."/>
        </authorList>
    </citation>
    <scope>NUCLEOTIDE SEQUENCE [LARGE SCALE GENOMIC DNA]</scope>
    <source>
        <strain evidence="2 3">108.79 E11</strain>
    </source>
</reference>
<dbReference type="EMBL" id="JANCYU010000065">
    <property type="protein sequence ID" value="KAK4528494.1"/>
    <property type="molecule type" value="Genomic_DNA"/>
</dbReference>